<feature type="transmembrane region" description="Helical" evidence="1">
    <location>
        <begin position="48"/>
        <end position="67"/>
    </location>
</feature>
<keyword evidence="3" id="KW-1185">Reference proteome</keyword>
<evidence type="ECO:0000313" key="3">
    <source>
        <dbReference type="Proteomes" id="UP000789759"/>
    </source>
</evidence>
<evidence type="ECO:0000256" key="1">
    <source>
        <dbReference type="SAM" id="Phobius"/>
    </source>
</evidence>
<proteinExistence type="predicted"/>
<dbReference type="Proteomes" id="UP000789759">
    <property type="component" value="Unassembled WGS sequence"/>
</dbReference>
<keyword evidence="1" id="KW-0472">Membrane</keyword>
<dbReference type="OrthoDB" id="2348750at2759"/>
<feature type="transmembrane region" description="Helical" evidence="1">
    <location>
        <begin position="22"/>
        <end position="41"/>
    </location>
</feature>
<evidence type="ECO:0000313" key="2">
    <source>
        <dbReference type="EMBL" id="CAG8645386.1"/>
    </source>
</evidence>
<accession>A0A9N9DRD9</accession>
<comment type="caution">
    <text evidence="2">The sequence shown here is derived from an EMBL/GenBank/DDBJ whole genome shotgun (WGS) entry which is preliminary data.</text>
</comment>
<keyword evidence="1" id="KW-1133">Transmembrane helix</keyword>
<keyword evidence="1" id="KW-0812">Transmembrane</keyword>
<dbReference type="EMBL" id="CAJVQA010006728">
    <property type="protein sequence ID" value="CAG8645386.1"/>
    <property type="molecule type" value="Genomic_DNA"/>
</dbReference>
<sequence length="279" mass="31952">MSSDQIEQWLKFGDVVLNNNTAATNCYKMVFSLFLIVDNYLSSLTFQAILYVIFTNANLALIAAIWNEFSTTYALYCMFYIAQNLHLNLKNILRDRYDEFIKFFLKQAEKLLVYILEDDKKTEYALFHISIPKTVLTIMANTILPNIDFDNPNLFGKNQNFNNIMAKSMLNLVDKDKIVEISSTEELYLVVQKFEIEKSIMIGWNGSVPYLNVLVKDMHDTNNKVINERKLYGEAWGKARAALILSSDSNIDSSDSSCKDEVKINNRGWIQICGGAGHN</sequence>
<dbReference type="AlphaFoldDB" id="A0A9N9DRD9"/>
<name>A0A9N9DRD9_9GLOM</name>
<reference evidence="2" key="1">
    <citation type="submission" date="2021-06" db="EMBL/GenBank/DDBJ databases">
        <authorList>
            <person name="Kallberg Y."/>
            <person name="Tangrot J."/>
            <person name="Rosling A."/>
        </authorList>
    </citation>
    <scope>NUCLEOTIDE SEQUENCE</scope>
    <source>
        <strain evidence="2">FL966</strain>
    </source>
</reference>
<gene>
    <name evidence="2" type="ORF">CPELLU_LOCUS9065</name>
</gene>
<protein>
    <submittedName>
        <fullName evidence="2">20382_t:CDS:1</fullName>
    </submittedName>
</protein>
<organism evidence="2 3">
    <name type="scientific">Cetraspora pellucida</name>
    <dbReference type="NCBI Taxonomy" id="1433469"/>
    <lineage>
        <taxon>Eukaryota</taxon>
        <taxon>Fungi</taxon>
        <taxon>Fungi incertae sedis</taxon>
        <taxon>Mucoromycota</taxon>
        <taxon>Glomeromycotina</taxon>
        <taxon>Glomeromycetes</taxon>
        <taxon>Diversisporales</taxon>
        <taxon>Gigasporaceae</taxon>
        <taxon>Cetraspora</taxon>
    </lineage>
</organism>